<dbReference type="Pfam" id="PF13229">
    <property type="entry name" value="Beta_helix"/>
    <property type="match status" value="1"/>
</dbReference>
<dbReference type="SMART" id="SM00710">
    <property type="entry name" value="PbH1"/>
    <property type="match status" value="5"/>
</dbReference>
<feature type="chain" id="PRO_5022144990" evidence="1">
    <location>
        <begin position="32"/>
        <end position="309"/>
    </location>
</feature>
<dbReference type="InterPro" id="IPR011050">
    <property type="entry name" value="Pectin_lyase_fold/virulence"/>
</dbReference>
<comment type="caution">
    <text evidence="3">The sequence shown here is derived from an EMBL/GenBank/DDBJ whole genome shotgun (WGS) entry which is preliminary data.</text>
</comment>
<name>A0A540WYT1_9BACT</name>
<dbReference type="EMBL" id="VIFM01000077">
    <property type="protein sequence ID" value="TQF14123.1"/>
    <property type="molecule type" value="Genomic_DNA"/>
</dbReference>
<evidence type="ECO:0000313" key="3">
    <source>
        <dbReference type="EMBL" id="TQF14123.1"/>
    </source>
</evidence>
<feature type="domain" description="Right handed beta helix" evidence="2">
    <location>
        <begin position="187"/>
        <end position="280"/>
    </location>
</feature>
<evidence type="ECO:0000313" key="4">
    <source>
        <dbReference type="Proteomes" id="UP000315369"/>
    </source>
</evidence>
<organism evidence="3 4">
    <name type="scientific">Myxococcus llanfairpwllgwyngyllgogerychwyrndrobwllllantysiliogogogochensis</name>
    <dbReference type="NCBI Taxonomy" id="2590453"/>
    <lineage>
        <taxon>Bacteria</taxon>
        <taxon>Pseudomonadati</taxon>
        <taxon>Myxococcota</taxon>
        <taxon>Myxococcia</taxon>
        <taxon>Myxococcales</taxon>
        <taxon>Cystobacterineae</taxon>
        <taxon>Myxococcaceae</taxon>
        <taxon>Myxococcus</taxon>
    </lineage>
</organism>
<dbReference type="Proteomes" id="UP000315369">
    <property type="component" value="Unassembled WGS sequence"/>
</dbReference>
<reference evidence="3 4" key="1">
    <citation type="submission" date="2019-06" db="EMBL/GenBank/DDBJ databases">
        <authorList>
            <person name="Livingstone P."/>
            <person name="Whitworth D."/>
        </authorList>
    </citation>
    <scope>NUCLEOTIDE SEQUENCE [LARGE SCALE GENOMIC DNA]</scope>
    <source>
        <strain evidence="3 4">AM401</strain>
    </source>
</reference>
<gene>
    <name evidence="3" type="ORF">FJV41_20245</name>
</gene>
<sequence length="309" mass="30245">MSNPGSALSRARGLFALPALLCLLVGSSASAQATRTWVSGVGDDVNPCSRTAPCKTFMGALSKTATGGEVDAMDPGGYGTLTITKSITIDGGPSAGGILYSGTHGVVVNAAGATVILRNVAINGGTTGLDAIRILAADKVLVENCTIQGFTGSGINVLPGAGAVQLVVRNTTVNGAVARAPTTADETSGGIQVASGGAVIGNSQIASGLIGLHVLNGARVTVNDTTVVGHSGQGVLAVGGAQVTLERAVVAQNGVGIKAEAPAQVRISDTMVGHNTGLGLDGPVVSFGNNRVAAGNGTDGSPSTTLPQN</sequence>
<dbReference type="InterPro" id="IPR039448">
    <property type="entry name" value="Beta_helix"/>
</dbReference>
<evidence type="ECO:0000259" key="2">
    <source>
        <dbReference type="Pfam" id="PF13229"/>
    </source>
</evidence>
<dbReference type="InterPro" id="IPR006626">
    <property type="entry name" value="PbH1"/>
</dbReference>
<accession>A0A540WYT1</accession>
<keyword evidence="1" id="KW-0732">Signal</keyword>
<proteinExistence type="predicted"/>
<dbReference type="InterPro" id="IPR012334">
    <property type="entry name" value="Pectin_lyas_fold"/>
</dbReference>
<dbReference type="OrthoDB" id="5498325at2"/>
<keyword evidence="4" id="KW-1185">Reference proteome</keyword>
<dbReference type="AlphaFoldDB" id="A0A540WYT1"/>
<dbReference type="Gene3D" id="2.160.20.10">
    <property type="entry name" value="Single-stranded right-handed beta-helix, Pectin lyase-like"/>
    <property type="match status" value="1"/>
</dbReference>
<evidence type="ECO:0000256" key="1">
    <source>
        <dbReference type="SAM" id="SignalP"/>
    </source>
</evidence>
<protein>
    <submittedName>
        <fullName evidence="3">Right-handed parallel beta-helix repeat-containing protein</fullName>
    </submittedName>
</protein>
<feature type="signal peptide" evidence="1">
    <location>
        <begin position="1"/>
        <end position="31"/>
    </location>
</feature>
<dbReference type="SUPFAM" id="SSF51126">
    <property type="entry name" value="Pectin lyase-like"/>
    <property type="match status" value="1"/>
</dbReference>